<proteinExistence type="predicted"/>
<gene>
    <name evidence="1" type="ORF">HMPREF0766_12459</name>
</gene>
<reference evidence="1" key="1">
    <citation type="submission" date="2010-07" db="EMBL/GenBank/DDBJ databases">
        <authorList>
            <person name="Muzny D."/>
            <person name="Qin X."/>
            <person name="Buhay C."/>
            <person name="Dugan-Rocha S."/>
            <person name="Ding Y."/>
            <person name="Chen G."/>
            <person name="Hawes A."/>
            <person name="Holder M."/>
            <person name="Jhangiani S."/>
            <person name="Johnson A."/>
            <person name="Khan Z."/>
            <person name="Li Z."/>
            <person name="Liu W."/>
            <person name="Liu X."/>
            <person name="Perez L."/>
            <person name="Shen H."/>
            <person name="Wang Q."/>
            <person name="Watt J."/>
            <person name="Xi L."/>
            <person name="Xin Y."/>
            <person name="Zhou J."/>
            <person name="Deng J."/>
            <person name="Jiang H."/>
            <person name="Liu Y."/>
            <person name="Qu J."/>
            <person name="Song X.-Z."/>
            <person name="Zhang L."/>
            <person name="Villasana D."/>
            <person name="Johnson A."/>
            <person name="Liu J."/>
            <person name="Liyanage D."/>
            <person name="Lorensuhewa L."/>
            <person name="Robinson T."/>
            <person name="Song A."/>
            <person name="Song B.-B."/>
            <person name="Dinh H."/>
            <person name="Thornton R."/>
            <person name="Coyle M."/>
            <person name="Francisco L."/>
            <person name="Jackson L."/>
            <person name="Javaid M."/>
            <person name="Korchina V."/>
            <person name="Kovar C."/>
            <person name="Mata R."/>
            <person name="Mathew T."/>
            <person name="Ngo R."/>
            <person name="Nguyen L."/>
            <person name="Nguyen N."/>
            <person name="Okwuonu G."/>
            <person name="Ongeri F."/>
            <person name="Pham C."/>
            <person name="Simmons D."/>
            <person name="Wilczek-Boney K."/>
            <person name="Hale W."/>
            <person name="Jakkamsetti A."/>
            <person name="Pham P."/>
            <person name="Ruth R."/>
            <person name="San Lucas F."/>
            <person name="Warren J."/>
            <person name="Zhang J."/>
            <person name="Zhao Z."/>
            <person name="Zhou C."/>
            <person name="Zhu D."/>
            <person name="Lee S."/>
            <person name="Bess C."/>
            <person name="Blankenburg K."/>
            <person name="Forbes L."/>
            <person name="Fu Q."/>
            <person name="Gubbala S."/>
            <person name="Hirani K."/>
            <person name="Jayaseelan J.C."/>
            <person name="Lara F."/>
            <person name="Munidasa M."/>
            <person name="Palculict T."/>
            <person name="Patil S."/>
            <person name="Pu L.-L."/>
            <person name="Saada N."/>
            <person name="Tang L."/>
            <person name="Weissenberger G."/>
            <person name="Zhu Y."/>
            <person name="Hemphill L."/>
            <person name="Shang Y."/>
            <person name="Youmans B."/>
            <person name="Ayvaz T."/>
            <person name="Ross M."/>
            <person name="Santibanez J."/>
            <person name="Aqrawi P."/>
            <person name="Gross S."/>
            <person name="Joshi V."/>
            <person name="Fowler G."/>
            <person name="Nazareth L."/>
            <person name="Reid J."/>
            <person name="Worley K."/>
            <person name="Petrosino J."/>
            <person name="Highlander S."/>
            <person name="Gibbs R."/>
        </authorList>
    </citation>
    <scope>NUCLEOTIDE SEQUENCE [LARGE SCALE GENOMIC DNA]</scope>
    <source>
        <strain evidence="1">ATCC 33861</strain>
    </source>
</reference>
<sequence length="108" mass="12262">MDLNMKYSVPFPVDLLKSIGFEDGGNCWGDGCENYRTIWLGNGITIDVVSMRKVFLQCDNSYKELPEVNDISKLIIILKLLGSKSPIDFEVLQIYPGIYDIAPEREEI</sequence>
<organism evidence="1 2">
    <name type="scientific">Sphingobacterium spiritivorum ATCC 33861</name>
    <dbReference type="NCBI Taxonomy" id="525373"/>
    <lineage>
        <taxon>Bacteria</taxon>
        <taxon>Pseudomonadati</taxon>
        <taxon>Bacteroidota</taxon>
        <taxon>Sphingobacteriia</taxon>
        <taxon>Sphingobacteriales</taxon>
        <taxon>Sphingobacteriaceae</taxon>
        <taxon>Sphingobacterium</taxon>
    </lineage>
</organism>
<evidence type="ECO:0000313" key="1">
    <source>
        <dbReference type="EMBL" id="EFK57386.1"/>
    </source>
</evidence>
<dbReference type="HOGENOM" id="CLU_2195257_0_0_10"/>
<protein>
    <submittedName>
        <fullName evidence="1">Uncharacterized protein</fullName>
    </submittedName>
</protein>
<evidence type="ECO:0000313" key="2">
    <source>
        <dbReference type="Proteomes" id="UP000006258"/>
    </source>
</evidence>
<dbReference type="AlphaFoldDB" id="D7VN89"/>
<comment type="caution">
    <text evidence="1">The sequence shown here is derived from an EMBL/GenBank/DDBJ whole genome shotgun (WGS) entry which is preliminary data.</text>
</comment>
<dbReference type="GeneID" id="95427945"/>
<dbReference type="Proteomes" id="UP000006258">
    <property type="component" value="Unassembled WGS sequence"/>
</dbReference>
<dbReference type="EMBL" id="ACHA02000011">
    <property type="protein sequence ID" value="EFK57386.1"/>
    <property type="molecule type" value="Genomic_DNA"/>
</dbReference>
<dbReference type="RefSeq" id="WP_002993004.1">
    <property type="nucleotide sequence ID" value="NZ_GL379770.1"/>
</dbReference>
<keyword evidence="2" id="KW-1185">Reference proteome</keyword>
<dbReference type="STRING" id="525373.HMPREF0766_12459"/>
<accession>D7VN89</accession>
<name>D7VN89_SPHSI</name>